<dbReference type="OrthoDB" id="10287683at2759"/>
<sequence>MGSTLSAWKEDLVNACDYVMDEKIVKMPEVLQDERYIQWCLYERWRKKRKGTSKYVRMQCPLASVQQFSKAGQDISGGPRAVDFAIFNTSKDSPHDIDTVPAVCVELSLAKMKNETSSQFRERCLKDIFRLAYLRHHFKTEKAYFVMFGTENQLFQVTESLKMLKGKESKLKWKDLEELGAEEELRKNLDCTCQSCGRLEMSCLKSVVPKLKIVHERVVMHKAYWCKIWEVDAPPKR</sequence>
<proteinExistence type="predicted"/>
<evidence type="ECO:0000313" key="2">
    <source>
        <dbReference type="Proteomes" id="UP001152795"/>
    </source>
</evidence>
<gene>
    <name evidence="1" type="ORF">PACLA_8A040843</name>
</gene>
<dbReference type="Proteomes" id="UP001152795">
    <property type="component" value="Unassembled WGS sequence"/>
</dbReference>
<reference evidence="1" key="1">
    <citation type="submission" date="2020-04" db="EMBL/GenBank/DDBJ databases">
        <authorList>
            <person name="Alioto T."/>
            <person name="Alioto T."/>
            <person name="Gomez Garrido J."/>
        </authorList>
    </citation>
    <scope>NUCLEOTIDE SEQUENCE</scope>
    <source>
        <strain evidence="1">A484AB</strain>
    </source>
</reference>
<dbReference type="EMBL" id="CACRXK020001603">
    <property type="protein sequence ID" value="CAB3990116.1"/>
    <property type="molecule type" value="Genomic_DNA"/>
</dbReference>
<name>A0A6S7GLC2_PARCT</name>
<accession>A0A6S7GLC2</accession>
<protein>
    <submittedName>
        <fullName evidence="1">Uncharacterized protein</fullName>
    </submittedName>
</protein>
<evidence type="ECO:0000313" key="1">
    <source>
        <dbReference type="EMBL" id="CAB3990116.1"/>
    </source>
</evidence>
<keyword evidence="2" id="KW-1185">Reference proteome</keyword>
<comment type="caution">
    <text evidence="1">The sequence shown here is derived from an EMBL/GenBank/DDBJ whole genome shotgun (WGS) entry which is preliminary data.</text>
</comment>
<organism evidence="1 2">
    <name type="scientific">Paramuricea clavata</name>
    <name type="common">Red gorgonian</name>
    <name type="synonym">Violescent sea-whip</name>
    <dbReference type="NCBI Taxonomy" id="317549"/>
    <lineage>
        <taxon>Eukaryota</taxon>
        <taxon>Metazoa</taxon>
        <taxon>Cnidaria</taxon>
        <taxon>Anthozoa</taxon>
        <taxon>Octocorallia</taxon>
        <taxon>Malacalcyonacea</taxon>
        <taxon>Plexauridae</taxon>
        <taxon>Paramuricea</taxon>
    </lineage>
</organism>
<dbReference type="AlphaFoldDB" id="A0A6S7GLC2"/>